<evidence type="ECO:0000259" key="11">
    <source>
        <dbReference type="PROSITE" id="PS51195"/>
    </source>
</evidence>
<evidence type="ECO:0000256" key="4">
    <source>
        <dbReference type="ARBA" id="ARBA00022840"/>
    </source>
</evidence>
<dbReference type="GO" id="GO:0005829">
    <property type="term" value="C:cytosol"/>
    <property type="evidence" value="ECO:0000318"/>
    <property type="project" value="GO_Central"/>
</dbReference>
<dbReference type="SMART" id="SM00490">
    <property type="entry name" value="HELICc"/>
    <property type="match status" value="1"/>
</dbReference>
<dbReference type="InterPro" id="IPR014001">
    <property type="entry name" value="Helicase_ATP-bd"/>
</dbReference>
<feature type="region of interest" description="Disordered" evidence="8">
    <location>
        <begin position="1"/>
        <end position="23"/>
    </location>
</feature>
<dbReference type="OrthoDB" id="9805696at2"/>
<dbReference type="CDD" id="cd00268">
    <property type="entry name" value="DEADc"/>
    <property type="match status" value="1"/>
</dbReference>
<evidence type="ECO:0000313" key="12">
    <source>
        <dbReference type="EMBL" id="CAD75308.1"/>
    </source>
</evidence>
<evidence type="ECO:0000256" key="2">
    <source>
        <dbReference type="ARBA" id="ARBA00022801"/>
    </source>
</evidence>
<dbReference type="AlphaFoldDB" id="Q7UNV7"/>
<feature type="short sequence motif" description="Q motif" evidence="6">
    <location>
        <begin position="44"/>
        <end position="72"/>
    </location>
</feature>
<dbReference type="InterPro" id="IPR027417">
    <property type="entry name" value="P-loop_NTPase"/>
</dbReference>
<dbReference type="GO" id="GO:0009409">
    <property type="term" value="P:response to cold"/>
    <property type="evidence" value="ECO:0000318"/>
    <property type="project" value="GO_Central"/>
</dbReference>
<evidence type="ECO:0000256" key="3">
    <source>
        <dbReference type="ARBA" id="ARBA00022806"/>
    </source>
</evidence>
<sequence length="452" mass="50754">MNRMRNQRPPRTGRGSRPARFEEPVDTIALLESVGPVETPPEMDSFDELDLSPIMRRAVKDAGFTTPSPIQAALIPHALNGKDVIGQARTGTGKTAAFSIPILEQLDSLEDCRDPQAIVIVPTRELADQVAAEAERLARGVPTEIAVLSGGKNMNRQLRQLENGTQLVVGTPGRVHDHLQRGTLRTNNVWCVVLDEADRMLDIGFRPQIERIMRKCPRNRQTLLLSATLPPVVRRLAESYMHEPVVIDCCRDEMAVDTIEQRYFTIAQDDKVRLLESLLKREKPEQAIIFCRTKRGTDRLHRKLSHEYGSACGAIHGDLQQRERDRVLQKLRDGNLKFLVATDVVGRGIDISTISHIVNFDVPQDCDDYVHRVGRTGRMGRDGVAYTFVVPGEGDILTSIEQRINKLLIRDKMDGFESPAEKAAAVAAAAPEPEKELRRTLNPMTRKRPRRR</sequence>
<keyword evidence="4 7" id="KW-0067">ATP-binding</keyword>
<evidence type="ECO:0000256" key="7">
    <source>
        <dbReference type="RuleBase" id="RU000492"/>
    </source>
</evidence>
<reference evidence="12 13" key="1">
    <citation type="journal article" date="2003" name="Proc. Natl. Acad. Sci. U.S.A.">
        <title>Complete genome sequence of the marine planctomycete Pirellula sp. strain 1.</title>
        <authorList>
            <person name="Gloeckner F.O."/>
            <person name="Kube M."/>
            <person name="Bauer M."/>
            <person name="Teeling H."/>
            <person name="Lombardot T."/>
            <person name="Ludwig W."/>
            <person name="Gade D."/>
            <person name="Beck A."/>
            <person name="Borzym K."/>
            <person name="Heitmann K."/>
            <person name="Rabus R."/>
            <person name="Schlesner H."/>
            <person name="Amann R."/>
            <person name="Reinhardt R."/>
        </authorList>
    </citation>
    <scope>NUCLEOTIDE SEQUENCE [LARGE SCALE GENOMIC DNA]</scope>
    <source>
        <strain evidence="13">DSM 10527 / NCIMB 13988 / SH1</strain>
    </source>
</reference>
<dbReference type="SUPFAM" id="SSF52540">
    <property type="entry name" value="P-loop containing nucleoside triphosphate hydrolases"/>
    <property type="match status" value="1"/>
</dbReference>
<dbReference type="EnsemblBacteria" id="CAD75308">
    <property type="protein sequence ID" value="CAD75308"/>
    <property type="gene ID" value="RB7317"/>
</dbReference>
<evidence type="ECO:0000259" key="9">
    <source>
        <dbReference type="PROSITE" id="PS51192"/>
    </source>
</evidence>
<dbReference type="InterPro" id="IPR014014">
    <property type="entry name" value="RNA_helicase_DEAD_Q_motif"/>
</dbReference>
<feature type="domain" description="DEAD-box RNA helicase Q" evidence="11">
    <location>
        <begin position="44"/>
        <end position="72"/>
    </location>
</feature>
<keyword evidence="3 7" id="KW-0347">Helicase</keyword>
<dbReference type="EMBL" id="BX294145">
    <property type="protein sequence ID" value="CAD75308.1"/>
    <property type="molecule type" value="Genomic_DNA"/>
</dbReference>
<dbReference type="Proteomes" id="UP000001025">
    <property type="component" value="Chromosome"/>
</dbReference>
<evidence type="ECO:0000313" key="13">
    <source>
        <dbReference type="Proteomes" id="UP000001025"/>
    </source>
</evidence>
<dbReference type="Pfam" id="PF00270">
    <property type="entry name" value="DEAD"/>
    <property type="match status" value="1"/>
</dbReference>
<dbReference type="PROSITE" id="PS51192">
    <property type="entry name" value="HELICASE_ATP_BIND_1"/>
    <property type="match status" value="1"/>
</dbReference>
<evidence type="ECO:0000256" key="6">
    <source>
        <dbReference type="PROSITE-ProRule" id="PRU00552"/>
    </source>
</evidence>
<evidence type="ECO:0000256" key="5">
    <source>
        <dbReference type="ARBA" id="ARBA00038437"/>
    </source>
</evidence>
<dbReference type="PANTHER" id="PTHR47959">
    <property type="entry name" value="ATP-DEPENDENT RNA HELICASE RHLE-RELATED"/>
    <property type="match status" value="1"/>
</dbReference>
<dbReference type="CDD" id="cd18787">
    <property type="entry name" value="SF2_C_DEAD"/>
    <property type="match status" value="1"/>
</dbReference>
<dbReference type="GO" id="GO:0003724">
    <property type="term" value="F:RNA helicase activity"/>
    <property type="evidence" value="ECO:0000318"/>
    <property type="project" value="GO_Central"/>
</dbReference>
<comment type="similarity">
    <text evidence="5 7">Belongs to the DEAD box helicase family.</text>
</comment>
<accession>Q7UNV7</accession>
<feature type="domain" description="Helicase C-terminal" evidence="10">
    <location>
        <begin position="258"/>
        <end position="424"/>
    </location>
</feature>
<dbReference type="InterPro" id="IPR011545">
    <property type="entry name" value="DEAD/DEAH_box_helicase_dom"/>
</dbReference>
<evidence type="ECO:0000256" key="1">
    <source>
        <dbReference type="ARBA" id="ARBA00022741"/>
    </source>
</evidence>
<dbReference type="Gene3D" id="3.40.50.300">
    <property type="entry name" value="P-loop containing nucleotide triphosphate hydrolases"/>
    <property type="match status" value="2"/>
</dbReference>
<dbReference type="PROSITE" id="PS51194">
    <property type="entry name" value="HELICASE_CTER"/>
    <property type="match status" value="1"/>
</dbReference>
<keyword evidence="2 7" id="KW-0378">Hydrolase</keyword>
<organism evidence="12 13">
    <name type="scientific">Rhodopirellula baltica (strain DSM 10527 / NCIMB 13988 / SH1)</name>
    <dbReference type="NCBI Taxonomy" id="243090"/>
    <lineage>
        <taxon>Bacteria</taxon>
        <taxon>Pseudomonadati</taxon>
        <taxon>Planctomycetota</taxon>
        <taxon>Planctomycetia</taxon>
        <taxon>Pirellulales</taxon>
        <taxon>Pirellulaceae</taxon>
        <taxon>Rhodopirellula</taxon>
    </lineage>
</organism>
<dbReference type="KEGG" id="rba:RB7317"/>
<dbReference type="GO" id="GO:0005524">
    <property type="term" value="F:ATP binding"/>
    <property type="evidence" value="ECO:0007669"/>
    <property type="project" value="UniProtKB-KW"/>
</dbReference>
<name>Q7UNV7_RHOBA</name>
<dbReference type="Pfam" id="PF00271">
    <property type="entry name" value="Helicase_C"/>
    <property type="match status" value="1"/>
</dbReference>
<dbReference type="eggNOG" id="COG0513">
    <property type="taxonomic scope" value="Bacteria"/>
</dbReference>
<protein>
    <submittedName>
        <fullName evidence="12">ATP-dependent RNA helicase</fullName>
    </submittedName>
</protein>
<dbReference type="PANTHER" id="PTHR47959:SF1">
    <property type="entry name" value="ATP-DEPENDENT RNA HELICASE DBPA"/>
    <property type="match status" value="1"/>
</dbReference>
<dbReference type="GO" id="GO:0033592">
    <property type="term" value="F:RNA strand annealing activity"/>
    <property type="evidence" value="ECO:0000318"/>
    <property type="project" value="GO_Central"/>
</dbReference>
<feature type="domain" description="Helicase ATP-binding" evidence="9">
    <location>
        <begin position="75"/>
        <end position="247"/>
    </location>
</feature>
<dbReference type="PROSITE" id="PS00039">
    <property type="entry name" value="DEAD_ATP_HELICASE"/>
    <property type="match status" value="1"/>
</dbReference>
<evidence type="ECO:0000256" key="8">
    <source>
        <dbReference type="SAM" id="MobiDB-lite"/>
    </source>
</evidence>
<dbReference type="PATRIC" id="fig|243090.15.peg.3545"/>
<proteinExistence type="inferred from homology"/>
<dbReference type="InterPro" id="IPR050079">
    <property type="entry name" value="DEAD_box_RNA_helicase"/>
</dbReference>
<keyword evidence="13" id="KW-1185">Reference proteome</keyword>
<evidence type="ECO:0000259" key="10">
    <source>
        <dbReference type="PROSITE" id="PS51194"/>
    </source>
</evidence>
<dbReference type="GO" id="GO:0016787">
    <property type="term" value="F:hydrolase activity"/>
    <property type="evidence" value="ECO:0007669"/>
    <property type="project" value="UniProtKB-KW"/>
</dbReference>
<dbReference type="InterPro" id="IPR001650">
    <property type="entry name" value="Helicase_C-like"/>
</dbReference>
<feature type="region of interest" description="Disordered" evidence="8">
    <location>
        <begin position="423"/>
        <end position="452"/>
    </location>
</feature>
<dbReference type="STRING" id="243090.RB7317"/>
<dbReference type="InParanoid" id="Q7UNV7"/>
<dbReference type="HOGENOM" id="CLU_003041_1_3_0"/>
<dbReference type="InterPro" id="IPR044742">
    <property type="entry name" value="DEAD/DEAH_RhlB"/>
</dbReference>
<dbReference type="SMART" id="SM00487">
    <property type="entry name" value="DEXDc"/>
    <property type="match status" value="1"/>
</dbReference>
<dbReference type="PROSITE" id="PS51195">
    <property type="entry name" value="Q_MOTIF"/>
    <property type="match status" value="1"/>
</dbReference>
<dbReference type="InterPro" id="IPR000629">
    <property type="entry name" value="RNA-helicase_DEAD-box_CS"/>
</dbReference>
<gene>
    <name evidence="12" type="primary">deaD</name>
    <name evidence="12" type="ordered locus">RB7317</name>
</gene>
<keyword evidence="1 7" id="KW-0547">Nucleotide-binding</keyword>